<accession>A0A6C0KSF8</accession>
<organism evidence="1">
    <name type="scientific">viral metagenome</name>
    <dbReference type="NCBI Taxonomy" id="1070528"/>
    <lineage>
        <taxon>unclassified sequences</taxon>
        <taxon>metagenomes</taxon>
        <taxon>organismal metagenomes</taxon>
    </lineage>
</organism>
<dbReference type="EMBL" id="MN740953">
    <property type="protein sequence ID" value="QHU19637.1"/>
    <property type="molecule type" value="Genomic_DNA"/>
</dbReference>
<name>A0A6C0KSF8_9ZZZZ</name>
<proteinExistence type="predicted"/>
<dbReference type="AlphaFoldDB" id="A0A6C0KSF8"/>
<reference evidence="1" key="1">
    <citation type="journal article" date="2020" name="Nature">
        <title>Giant virus diversity and host interactions through global metagenomics.</title>
        <authorList>
            <person name="Schulz F."/>
            <person name="Roux S."/>
            <person name="Paez-Espino D."/>
            <person name="Jungbluth S."/>
            <person name="Walsh D.A."/>
            <person name="Denef V.J."/>
            <person name="McMahon K.D."/>
            <person name="Konstantinidis K.T."/>
            <person name="Eloe-Fadrosh E.A."/>
            <person name="Kyrpides N.C."/>
            <person name="Woyke T."/>
        </authorList>
    </citation>
    <scope>NUCLEOTIDE SEQUENCE</scope>
    <source>
        <strain evidence="1">GVMAG-S-3300013014-113</strain>
    </source>
</reference>
<sequence>MISISNDKIDYIILSNSNTRHGINIYMSSQILTQSSNTNDSTTFFKRDYGNTNYKDRIILSQKLKNTGADNPTTINAIMITQNNIKNNIKFIHSSNNTNRKILFIKNQNTSDNSKNYLLNNIVKTDSTTFYHLNYYFNNYFNNITNYKDYFNISIKDFIYKDNFANSDINFISTRFRISDFSSIPLFSNASTDISLINYVASDFSSLFIKTGSSISKLNFDSSYIINTNIYSYNKLTLDFKNVNTYSFDLYNSSGVPIQLNANRLYANYNRLSTITTFMIKTNNFDILNARKSNSKIIFDKNNIYLNNVRALDVCSNFYIANHNPYYKNSTRLTNTIFLSLGKKITGITQYDLYNNIHIVSKNASIFDISKIVFSKNINASLLSYTNTKYNTLVTSKNNPYLLDFTFNYKNTNYNNNNINNAINYNASLYNYIEYKNKKQFDFNLSKIIDFSYINVNSSSNKYYTNNPFINNVNNLLAINNKDLSAIVTASYEVMNNALRFKFKDLNYDNTIYNLNNAITIASDLYSSIVNYDVRYNYGNYFITTTKLDILLQDNSNSNILNLTKNYPFNYPLIKNYDNSYSRINFYSLQVVNLFILTIGSDFENVNCIFVYHDPATETDPSFLYPYNNIEIKRDTEIDTLEKAIIVLPGARTAITNSTFIPAKNGSNLSRKMIQGLIGMNNVPKLLSIVPYDNNFINGRGFVTQYQIGDTCNDNEALIKNKINAIKHYSAKDNATTPNNTLKNENYANIVRSSARSRLSQTCIENLRANLAAGTKNTTTTTTRPVITPFRLFG</sequence>
<evidence type="ECO:0000313" key="1">
    <source>
        <dbReference type="EMBL" id="QHU19637.1"/>
    </source>
</evidence>
<protein>
    <submittedName>
        <fullName evidence="1">Uncharacterized protein</fullName>
    </submittedName>
</protein>